<dbReference type="EMBL" id="JABAEB010000012">
    <property type="protein sequence ID" value="NLQ24684.1"/>
    <property type="molecule type" value="Genomic_DNA"/>
</dbReference>
<dbReference type="Pfam" id="PF08797">
    <property type="entry name" value="HIRAN"/>
    <property type="match status" value="1"/>
</dbReference>
<evidence type="ECO:0000313" key="4">
    <source>
        <dbReference type="EMBL" id="NLQ24684.1"/>
    </source>
</evidence>
<keyword evidence="5" id="KW-1185">Reference proteome</keyword>
<dbReference type="InterPro" id="IPR014905">
    <property type="entry name" value="HIRAN"/>
</dbReference>
<evidence type="ECO:0000256" key="2">
    <source>
        <dbReference type="ARBA" id="ARBA00022801"/>
    </source>
</evidence>
<comment type="caution">
    <text evidence="4">The sequence shown here is derived from an EMBL/GenBank/DDBJ whole genome shotgun (WGS) entry which is preliminary data.</text>
</comment>
<accession>A0ABX1KTG7</accession>
<sequence>MKSVFVIWKDSEDGMWHPVAKLTRSEDGYRFYYTKGANNKNFIAFPRMDDLAKVYHSASMFSFFTNRLIPTNRPEFKMMLEWSDIHAQGYDELDLLGVSGGARKTDEFRIIPEPEVTLSGLYKIRFFISGVRYLTAEGADRVKKLEEGEELTLVYEDTNLHDCKAILVATKDNVPVGYCPKYFNCDIRALLEDPKLSSHSLRVVKVNQDAPSQFRVLCEFVTRWPKGFSPLVSEEYLTYTSLSNVKACD</sequence>
<keyword evidence="2" id="KW-0378">Hydrolase</keyword>
<evidence type="ECO:0000256" key="1">
    <source>
        <dbReference type="ARBA" id="ARBA00022723"/>
    </source>
</evidence>
<protein>
    <recommendedName>
        <fullName evidence="3">HIRAN domain-containing protein</fullName>
    </recommendedName>
</protein>
<evidence type="ECO:0000313" key="5">
    <source>
        <dbReference type="Proteomes" id="UP000527352"/>
    </source>
</evidence>
<organism evidence="4 5">
    <name type="scientific">Shewanella oncorhynchi</name>
    <dbReference type="NCBI Taxonomy" id="2726434"/>
    <lineage>
        <taxon>Bacteria</taxon>
        <taxon>Pseudomonadati</taxon>
        <taxon>Pseudomonadota</taxon>
        <taxon>Gammaproteobacteria</taxon>
        <taxon>Alteromonadales</taxon>
        <taxon>Shewanellaceae</taxon>
        <taxon>Shewanella</taxon>
    </lineage>
</organism>
<feature type="domain" description="HIRAN" evidence="3">
    <location>
        <begin position="121"/>
        <end position="224"/>
    </location>
</feature>
<evidence type="ECO:0000259" key="3">
    <source>
        <dbReference type="SMART" id="SM00910"/>
    </source>
</evidence>
<dbReference type="SMART" id="SM00910">
    <property type="entry name" value="HIRAN"/>
    <property type="match status" value="1"/>
</dbReference>
<keyword evidence="1" id="KW-0479">Metal-binding</keyword>
<gene>
    <name evidence="4" type="ORF">HGO26_17580</name>
</gene>
<reference evidence="4 5" key="1">
    <citation type="submission" date="2020-04" db="EMBL/GenBank/DDBJ databases">
        <title>The first description of lens atrophy caused by putative novel Shewanella sp. that is a new emerging pathogen for cultured rainbow trout?</title>
        <authorList>
            <person name="Saticioglu I.B."/>
            <person name="Duman M."/>
            <person name="Altun S."/>
        </authorList>
    </citation>
    <scope>NUCLEOTIDE SEQUENCE [LARGE SCALE GENOMIC DNA]</scope>
    <source>
        <strain evidence="4 5">S-1</strain>
    </source>
</reference>
<dbReference type="RefSeq" id="WP_168826829.1">
    <property type="nucleotide sequence ID" value="NZ_JABAEB010000012.1"/>
</dbReference>
<dbReference type="Proteomes" id="UP000527352">
    <property type="component" value="Unassembled WGS sequence"/>
</dbReference>
<name>A0ABX1KTG7_9GAMM</name>
<proteinExistence type="predicted"/>
<dbReference type="Gene3D" id="3.30.70.2330">
    <property type="match status" value="1"/>
</dbReference>